<dbReference type="EMBL" id="JAYLLN010000034">
    <property type="protein sequence ID" value="MEI5985801.1"/>
    <property type="molecule type" value="Genomic_DNA"/>
</dbReference>
<name>A0ABU8I7U0_9SPHI</name>
<dbReference type="RefSeq" id="WP_099365247.1">
    <property type="nucleotide sequence ID" value="NZ_JAYLLN010000034.1"/>
</dbReference>
<organism evidence="1 2">
    <name type="scientific">Sphingobacterium tenebrionis</name>
    <dbReference type="NCBI Taxonomy" id="3111775"/>
    <lineage>
        <taxon>Bacteria</taxon>
        <taxon>Pseudomonadati</taxon>
        <taxon>Bacteroidota</taxon>
        <taxon>Sphingobacteriia</taxon>
        <taxon>Sphingobacteriales</taxon>
        <taxon>Sphingobacteriaceae</taxon>
        <taxon>Sphingobacterium</taxon>
    </lineage>
</organism>
<evidence type="ECO:0000313" key="1">
    <source>
        <dbReference type="EMBL" id="MEI5985801.1"/>
    </source>
</evidence>
<comment type="caution">
    <text evidence="1">The sequence shown here is derived from an EMBL/GenBank/DDBJ whole genome shotgun (WGS) entry which is preliminary data.</text>
</comment>
<keyword evidence="2" id="KW-1185">Reference proteome</keyword>
<evidence type="ECO:0000313" key="2">
    <source>
        <dbReference type="Proteomes" id="UP001363035"/>
    </source>
</evidence>
<dbReference type="InterPro" id="IPR005077">
    <property type="entry name" value="Peptidase_C11"/>
</dbReference>
<proteinExistence type="predicted"/>
<reference evidence="1 2" key="1">
    <citation type="submission" date="2024-01" db="EMBL/GenBank/DDBJ databases">
        <title>Sphingobacterium tenebrionis sp. nov., a novel endophyte isolated from tenebrio molitor intestines.</title>
        <authorList>
            <person name="Zhang C."/>
        </authorList>
    </citation>
    <scope>NUCLEOTIDE SEQUENCE [LARGE SCALE GENOMIC DNA]</scope>
    <source>
        <strain evidence="1 2">PU5-4</strain>
    </source>
</reference>
<dbReference type="PROSITE" id="PS51257">
    <property type="entry name" value="PROKAR_LIPOPROTEIN"/>
    <property type="match status" value="1"/>
</dbReference>
<dbReference type="Pfam" id="PF03415">
    <property type="entry name" value="Peptidase_C11"/>
    <property type="match status" value="1"/>
</dbReference>
<sequence length="372" mass="42609">MKFLSNYLFLLFFIFLGCTEKKPLIEEEKFRTVVIYIAADNNLNQEAYKNIAQMEKAFEVENSNLIIYTKLPNTAPALYRIPSIKESKNGRIKIKEYPNHNSSDPNTLKTVMEDVKENFPAKTYGLILWSHATGWIPPGTGNIKLKSFGEDNGSQMDIKDLDYALPNDLDFICFDACSMASLEVLYEIKNKAKYFIASPGEVIANGMPYDKTINYFFSKDKSGYATLAQKYYEHYNSMTGNYQSATISVIDASLLSTIAEETKSILINQNPTYSDFNRSKIQRMDFDRTSNPLVAFDFLDFINQNYSNITTLQSSIERAVIFKANTPKFNGFPIVTNSGLTCYIPISDNEELVHNYYRTLKWYQDSGFNRLF</sequence>
<dbReference type="PANTHER" id="PTHR37835">
    <property type="entry name" value="ALPHA-CLOSTRIPAIN"/>
    <property type="match status" value="1"/>
</dbReference>
<gene>
    <name evidence="1" type="ORF">VJ786_12915</name>
</gene>
<accession>A0ABU8I7U0</accession>
<dbReference type="Gene3D" id="3.40.50.11970">
    <property type="match status" value="1"/>
</dbReference>
<dbReference type="Proteomes" id="UP001363035">
    <property type="component" value="Unassembled WGS sequence"/>
</dbReference>
<protein>
    <submittedName>
        <fullName evidence="1">Clostripain-related cysteine peptidase</fullName>
    </submittedName>
</protein>
<dbReference type="PANTHER" id="PTHR37835:SF1">
    <property type="entry name" value="ALPHA-CLOSTRIPAIN"/>
    <property type="match status" value="1"/>
</dbReference>